<evidence type="ECO:0000256" key="8">
    <source>
        <dbReference type="ARBA" id="ARBA00023235"/>
    </source>
</evidence>
<evidence type="ECO:0000256" key="6">
    <source>
        <dbReference type="ARBA" id="ARBA00022840"/>
    </source>
</evidence>
<dbReference type="GO" id="GO:0003697">
    <property type="term" value="F:single-stranded DNA binding"/>
    <property type="evidence" value="ECO:0007669"/>
    <property type="project" value="UniProtKB-UniRule"/>
</dbReference>
<dbReference type="GO" id="GO:0005829">
    <property type="term" value="C:cytosol"/>
    <property type="evidence" value="ECO:0007669"/>
    <property type="project" value="TreeGrafter"/>
</dbReference>
<proteinExistence type="inferred from homology"/>
<evidence type="ECO:0000256" key="7">
    <source>
        <dbReference type="ARBA" id="ARBA00023125"/>
    </source>
</evidence>
<dbReference type="Gene3D" id="1.10.486.10">
    <property type="entry name" value="PCRA, domain 4"/>
    <property type="match status" value="1"/>
</dbReference>
<comment type="similarity">
    <text evidence="1 11">Belongs to the helicase family. UvrD subfamily.</text>
</comment>
<keyword evidence="6 11" id="KW-0067">ATP-binding</keyword>
<reference evidence="16 17" key="1">
    <citation type="submission" date="2019-03" db="EMBL/GenBank/DDBJ databases">
        <title>Genomic Encyclopedia of Type Strains, Phase IV (KMG-IV): sequencing the most valuable type-strain genomes for metagenomic binning, comparative biology and taxonomic classification.</title>
        <authorList>
            <person name="Goeker M."/>
        </authorList>
    </citation>
    <scope>NUCLEOTIDE SEQUENCE [LARGE SCALE GENOMIC DNA]</scope>
    <source>
        <strain evidence="16 17">DSM 100309</strain>
    </source>
</reference>
<evidence type="ECO:0000256" key="3">
    <source>
        <dbReference type="ARBA" id="ARBA00022741"/>
    </source>
</evidence>
<keyword evidence="2 11" id="KW-0235">DNA replication</keyword>
<feature type="binding site" evidence="11">
    <location>
        <position position="324"/>
    </location>
    <ligand>
        <name>ATP</name>
        <dbReference type="ChEBI" id="CHEBI:30616"/>
    </ligand>
</feature>
<evidence type="ECO:0000256" key="9">
    <source>
        <dbReference type="ARBA" id="ARBA00034617"/>
    </source>
</evidence>
<dbReference type="Pfam" id="PF13361">
    <property type="entry name" value="UvrD_C"/>
    <property type="match status" value="1"/>
</dbReference>
<dbReference type="InterPro" id="IPR014016">
    <property type="entry name" value="UvrD-like_ATP-bd"/>
</dbReference>
<dbReference type="PROSITE" id="PS51217">
    <property type="entry name" value="UVRD_HELICASE_CTER"/>
    <property type="match status" value="1"/>
</dbReference>
<dbReference type="Pfam" id="PF00580">
    <property type="entry name" value="UvrD-helicase"/>
    <property type="match status" value="1"/>
</dbReference>
<comment type="caution">
    <text evidence="16">The sequence shown here is derived from an EMBL/GenBank/DDBJ whole genome shotgun (WGS) entry which is preliminary data.</text>
</comment>
<evidence type="ECO:0000256" key="13">
    <source>
        <dbReference type="SAM" id="MobiDB-lite"/>
    </source>
</evidence>
<keyword evidence="8 11" id="KW-0413">Isomerase</keyword>
<evidence type="ECO:0000313" key="17">
    <source>
        <dbReference type="Proteomes" id="UP000295367"/>
    </source>
</evidence>
<dbReference type="GO" id="GO:0000725">
    <property type="term" value="P:recombinational repair"/>
    <property type="evidence" value="ECO:0007669"/>
    <property type="project" value="TreeGrafter"/>
</dbReference>
<comment type="catalytic activity">
    <reaction evidence="10 11">
        <text>ATP + H2O = ADP + phosphate + H(+)</text>
        <dbReference type="Rhea" id="RHEA:13065"/>
        <dbReference type="ChEBI" id="CHEBI:15377"/>
        <dbReference type="ChEBI" id="CHEBI:15378"/>
        <dbReference type="ChEBI" id="CHEBI:30616"/>
        <dbReference type="ChEBI" id="CHEBI:43474"/>
        <dbReference type="ChEBI" id="CHEBI:456216"/>
        <dbReference type="EC" id="5.6.2.4"/>
    </reaction>
</comment>
<protein>
    <recommendedName>
        <fullName evidence="11">ATP-dependent DNA helicase Rep</fullName>
        <ecNumber evidence="11">5.6.2.4</ecNumber>
    </recommendedName>
    <alternativeName>
        <fullName evidence="11">DNA 3'-5' helicase Rep</fullName>
    </alternativeName>
</protein>
<sequence length="714" mass="81300">MNVLKDGRFWFLQCFYADNTSHNPTRLTIVSRLKSHFSHSHPVPRNFMLSHLNAPQREAVKYLDGPLLVLAGAGSGKTRVITHKIVYLIEECGYSPQHIAAITFTNKASREMQARVSKLLQGNNSKGLTVTTFHSLGMQILRQEAKHLGYKPQFSILDASDSMSIVSDILKTTDKKEIRRGQTLISNWKNAMLSPVAAMEQAESDIELQYATVYRTYQATLQAYQAMDFDDLIRLPVELFDRDATVLEKWQNKLRYLLIDEYQDTNTCQYRMVKQIAGVQGAFTAVGDDDQAIYAWRGANVENLRILQDDFSRLHVIKLEQNYRSTVRILRAANTLIANNPKLFEKKLWSDLGMGETIQVVAARDEDQEAENVVMRLQSHKFENRTKFSDYAILYRGNHQARIFEQYLRNARIPYQLSGGTSFFDRTEIKDIIAYLRLLANSDDDPAFIRAVTTPKRGIGAQTLEKLGNYAAGRHISLFAAAFEAGMEHQLGPKQYEPLMTFCNYINNLQFRAERESCESIMQDLLQAIAYEAYLFDQEEARAAQSKWSNVLDFVGWLNKKAEADGKNVIELTQLIALLNILEGRDEGEVDMVRLSTLHAAKGLEFGHVFLVGIEEGILPHRESIENGQIEEERRLMYVGITRAQKSLTLTHCKKRKRAGEWQMCEPSRFIDELAQEDLRVSGRESDPATQKAEGTAKLDQLKAMLSRKAGVEK</sequence>
<evidence type="ECO:0000256" key="1">
    <source>
        <dbReference type="ARBA" id="ARBA00009922"/>
    </source>
</evidence>
<dbReference type="GO" id="GO:0043138">
    <property type="term" value="F:3'-5' DNA helicase activity"/>
    <property type="evidence" value="ECO:0007669"/>
    <property type="project" value="UniProtKB-UniRule"/>
</dbReference>
<dbReference type="Proteomes" id="UP000295367">
    <property type="component" value="Unassembled WGS sequence"/>
</dbReference>
<evidence type="ECO:0000259" key="14">
    <source>
        <dbReference type="PROSITE" id="PS51198"/>
    </source>
</evidence>
<comment type="catalytic activity">
    <reaction evidence="9 11">
        <text>Couples ATP hydrolysis with the unwinding of duplex DNA by translocating in the 3'-5' direction.</text>
        <dbReference type="EC" id="5.6.2.4"/>
    </reaction>
</comment>
<comment type="function">
    <text evidence="11">Rep helicase is a single-stranded DNA-dependent ATPase involved in DNA replication; it can initiate unwinding at a nick in the DNA. It binds to the single-stranded DNA and acts in a progressive fashion along the DNA in the 3' to 5' direction.</text>
</comment>
<dbReference type="CDD" id="cd17932">
    <property type="entry name" value="DEXQc_UvrD"/>
    <property type="match status" value="1"/>
</dbReference>
<evidence type="ECO:0000256" key="10">
    <source>
        <dbReference type="ARBA" id="ARBA00048988"/>
    </source>
</evidence>
<feature type="binding site" evidence="12">
    <location>
        <begin position="71"/>
        <end position="78"/>
    </location>
    <ligand>
        <name>ATP</name>
        <dbReference type="ChEBI" id="CHEBI:30616"/>
    </ligand>
</feature>
<dbReference type="EMBL" id="SMCO01000016">
    <property type="protein sequence ID" value="TCV83310.1"/>
    <property type="molecule type" value="Genomic_DNA"/>
</dbReference>
<keyword evidence="17" id="KW-1185">Reference proteome</keyword>
<dbReference type="PANTHER" id="PTHR11070:SF64">
    <property type="entry name" value="ATP-DEPENDENT DNA HELICASE REP"/>
    <property type="match status" value="1"/>
</dbReference>
<name>A0A4R3XVV3_9PROT</name>
<dbReference type="GO" id="GO:0006260">
    <property type="term" value="P:DNA replication"/>
    <property type="evidence" value="ECO:0007669"/>
    <property type="project" value="UniProtKB-UniRule"/>
</dbReference>
<dbReference type="PROSITE" id="PS51198">
    <property type="entry name" value="UVRD_HELICASE_ATP_BIND"/>
    <property type="match status" value="1"/>
</dbReference>
<evidence type="ECO:0000313" key="16">
    <source>
        <dbReference type="EMBL" id="TCV83310.1"/>
    </source>
</evidence>
<dbReference type="AlphaFoldDB" id="A0A4R3XVV3"/>
<evidence type="ECO:0000256" key="11">
    <source>
        <dbReference type="HAMAP-Rule" id="MF_01920"/>
    </source>
</evidence>
<feature type="domain" description="UvrD-like helicase C-terminal" evidence="15">
    <location>
        <begin position="327"/>
        <end position="603"/>
    </location>
</feature>
<dbReference type="InterPro" id="IPR013986">
    <property type="entry name" value="DExx_box_DNA_helicase_dom_sf"/>
</dbReference>
<keyword evidence="3 11" id="KW-0547">Nucleotide-binding</keyword>
<keyword evidence="7 11" id="KW-0238">DNA-binding</keyword>
<comment type="subunit">
    <text evidence="11">Homodimer.</text>
</comment>
<feature type="domain" description="UvrD-like helicase ATP-binding" evidence="14">
    <location>
        <begin position="50"/>
        <end position="326"/>
    </location>
</feature>
<dbReference type="Gene3D" id="1.10.10.160">
    <property type="match status" value="1"/>
</dbReference>
<keyword evidence="4 11" id="KW-0378">Hydrolase</keyword>
<dbReference type="HAMAP" id="MF_01920">
    <property type="entry name" value="Helicase_Rep"/>
    <property type="match status" value="1"/>
</dbReference>
<dbReference type="Gene3D" id="3.40.50.300">
    <property type="entry name" value="P-loop containing nucleotide triphosphate hydrolases"/>
    <property type="match status" value="2"/>
</dbReference>
<dbReference type="CDD" id="cd18807">
    <property type="entry name" value="SF1_C_UvrD"/>
    <property type="match status" value="1"/>
</dbReference>
<dbReference type="GO" id="GO:0005524">
    <property type="term" value="F:ATP binding"/>
    <property type="evidence" value="ECO:0007669"/>
    <property type="project" value="UniProtKB-UniRule"/>
</dbReference>
<evidence type="ECO:0000256" key="2">
    <source>
        <dbReference type="ARBA" id="ARBA00022705"/>
    </source>
</evidence>
<dbReference type="PANTHER" id="PTHR11070">
    <property type="entry name" value="UVRD / RECB / PCRA DNA HELICASE FAMILY MEMBER"/>
    <property type="match status" value="1"/>
</dbReference>
<feature type="region of interest" description="Disordered" evidence="13">
    <location>
        <begin position="681"/>
        <end position="700"/>
    </location>
</feature>
<dbReference type="EC" id="5.6.2.4" evidence="11"/>
<gene>
    <name evidence="11" type="primary">rep</name>
    <name evidence="16" type="ORF">EDC63_11661</name>
</gene>
<evidence type="ECO:0000256" key="4">
    <source>
        <dbReference type="ARBA" id="ARBA00022801"/>
    </source>
</evidence>
<dbReference type="InterPro" id="IPR027417">
    <property type="entry name" value="P-loop_NTPase"/>
</dbReference>
<evidence type="ECO:0000259" key="15">
    <source>
        <dbReference type="PROSITE" id="PS51217"/>
    </source>
</evidence>
<organism evidence="16 17">
    <name type="scientific">Sulfurirhabdus autotrophica</name>
    <dbReference type="NCBI Taxonomy" id="1706046"/>
    <lineage>
        <taxon>Bacteria</taxon>
        <taxon>Pseudomonadati</taxon>
        <taxon>Pseudomonadota</taxon>
        <taxon>Betaproteobacteria</taxon>
        <taxon>Nitrosomonadales</taxon>
        <taxon>Sulfuricellaceae</taxon>
        <taxon>Sulfurirhabdus</taxon>
    </lineage>
</organism>
<accession>A0A4R3XVV3</accession>
<keyword evidence="5 11" id="KW-0347">Helicase</keyword>
<dbReference type="GO" id="GO:0016887">
    <property type="term" value="F:ATP hydrolysis activity"/>
    <property type="evidence" value="ECO:0007669"/>
    <property type="project" value="RHEA"/>
</dbReference>
<dbReference type="InterPro" id="IPR014017">
    <property type="entry name" value="DNA_helicase_UvrD-like_C"/>
</dbReference>
<evidence type="ECO:0000256" key="12">
    <source>
        <dbReference type="PROSITE-ProRule" id="PRU00560"/>
    </source>
</evidence>
<evidence type="ECO:0000256" key="5">
    <source>
        <dbReference type="ARBA" id="ARBA00022806"/>
    </source>
</evidence>
<dbReference type="InterPro" id="IPR000212">
    <property type="entry name" value="DNA_helicase_UvrD/REP"/>
</dbReference>
<dbReference type="SUPFAM" id="SSF52540">
    <property type="entry name" value="P-loop containing nucleoside triphosphate hydrolases"/>
    <property type="match status" value="1"/>
</dbReference>
<dbReference type="InterPro" id="IPR005752">
    <property type="entry name" value="Helicase_Rep"/>
</dbReference>